<protein>
    <submittedName>
        <fullName evidence="5">HTH-type transcriptional regulator LrpC</fullName>
    </submittedName>
</protein>
<dbReference type="Gene3D" id="1.10.10.10">
    <property type="entry name" value="Winged helix-like DNA-binding domain superfamily/Winged helix DNA-binding domain"/>
    <property type="match status" value="1"/>
</dbReference>
<keyword evidence="1" id="KW-0805">Transcription regulation</keyword>
<evidence type="ECO:0000256" key="2">
    <source>
        <dbReference type="ARBA" id="ARBA00023125"/>
    </source>
</evidence>
<feature type="domain" description="HTH asnC-type" evidence="4">
    <location>
        <begin position="6"/>
        <end position="59"/>
    </location>
</feature>
<dbReference type="PRINTS" id="PR00033">
    <property type="entry name" value="HTHASNC"/>
</dbReference>
<dbReference type="InterPro" id="IPR011008">
    <property type="entry name" value="Dimeric_a/b-barrel"/>
</dbReference>
<accession>A0A833PDX0</accession>
<comment type="caution">
    <text evidence="5">The sequence shown here is derived from an EMBL/GenBank/DDBJ whole genome shotgun (WGS) entry which is preliminary data.</text>
</comment>
<dbReference type="InterPro" id="IPR036390">
    <property type="entry name" value="WH_DNA-bd_sf"/>
</dbReference>
<dbReference type="Pfam" id="PF13404">
    <property type="entry name" value="HTH_AsnC-type"/>
    <property type="match status" value="1"/>
</dbReference>
<dbReference type="InterPro" id="IPR019888">
    <property type="entry name" value="Tscrpt_reg_AsnC-like"/>
</dbReference>
<evidence type="ECO:0000313" key="6">
    <source>
        <dbReference type="Proteomes" id="UP000490535"/>
    </source>
</evidence>
<dbReference type="EMBL" id="WNDP01000087">
    <property type="protein sequence ID" value="KAF1022721.1"/>
    <property type="molecule type" value="Genomic_DNA"/>
</dbReference>
<dbReference type="InterPro" id="IPR019887">
    <property type="entry name" value="Tscrpt_reg_AsnC/Lrp_C"/>
</dbReference>
<gene>
    <name evidence="5" type="primary">lrpC</name>
    <name evidence="5" type="ORF">GAK29_03111</name>
</gene>
<dbReference type="Proteomes" id="UP000490535">
    <property type="component" value="Unassembled WGS sequence"/>
</dbReference>
<keyword evidence="3" id="KW-0804">Transcription</keyword>
<dbReference type="SUPFAM" id="SSF54909">
    <property type="entry name" value="Dimeric alpha+beta barrel"/>
    <property type="match status" value="1"/>
</dbReference>
<reference evidence="6" key="1">
    <citation type="journal article" date="2020" name="MBio">
        <title>Horizontal gene transfer to a defensive symbiont with a reduced genome amongst a multipartite beetle microbiome.</title>
        <authorList>
            <person name="Waterworth S.C."/>
            <person name="Florez L.V."/>
            <person name="Rees E.R."/>
            <person name="Hertweck C."/>
            <person name="Kaltenpoth M."/>
            <person name="Kwan J.C."/>
        </authorList>
    </citation>
    <scope>NUCLEOTIDE SEQUENCE [LARGE SCALE GENOMIC DNA]</scope>
</reference>
<organism evidence="5 6">
    <name type="scientific">Acinetobacter bereziniae</name>
    <name type="common">Acinetobacter genomosp. 10</name>
    <dbReference type="NCBI Taxonomy" id="106648"/>
    <lineage>
        <taxon>Bacteria</taxon>
        <taxon>Pseudomonadati</taxon>
        <taxon>Pseudomonadota</taxon>
        <taxon>Gammaproteobacteria</taxon>
        <taxon>Moraxellales</taxon>
        <taxon>Moraxellaceae</taxon>
        <taxon>Acinetobacter</taxon>
    </lineage>
</organism>
<evidence type="ECO:0000313" key="5">
    <source>
        <dbReference type="EMBL" id="KAF1022721.1"/>
    </source>
</evidence>
<sequence length="137" mass="15699">MTLTKDPIDLKILKILKTDSRLSNKDIGQLVHRTGQAVGSRIARMQDEGTIQKYTIALNHPTTQFIRVMMQNNDFEKFEAFVMQFTAIESCYKVCGSACYMLVAHFDNQEINLFIEQLSEWGQYSVDSVVKTIEPQT</sequence>
<dbReference type="PROSITE" id="PS50956">
    <property type="entry name" value="HTH_ASNC_2"/>
    <property type="match status" value="1"/>
</dbReference>
<dbReference type="SMART" id="SM00344">
    <property type="entry name" value="HTH_ASNC"/>
    <property type="match status" value="1"/>
</dbReference>
<dbReference type="PANTHER" id="PTHR30154">
    <property type="entry name" value="LEUCINE-RESPONSIVE REGULATORY PROTEIN"/>
    <property type="match status" value="1"/>
</dbReference>
<dbReference type="GO" id="GO:0043200">
    <property type="term" value="P:response to amino acid"/>
    <property type="evidence" value="ECO:0007669"/>
    <property type="project" value="TreeGrafter"/>
</dbReference>
<dbReference type="Pfam" id="PF01037">
    <property type="entry name" value="AsnC_trans_reg"/>
    <property type="match status" value="1"/>
</dbReference>
<proteinExistence type="predicted"/>
<evidence type="ECO:0000259" key="4">
    <source>
        <dbReference type="PROSITE" id="PS50956"/>
    </source>
</evidence>
<dbReference type="GO" id="GO:0043565">
    <property type="term" value="F:sequence-specific DNA binding"/>
    <property type="evidence" value="ECO:0007669"/>
    <property type="project" value="InterPro"/>
</dbReference>
<name>A0A833PDX0_ACIBZ</name>
<dbReference type="GO" id="GO:0005829">
    <property type="term" value="C:cytosol"/>
    <property type="evidence" value="ECO:0007669"/>
    <property type="project" value="TreeGrafter"/>
</dbReference>
<evidence type="ECO:0000256" key="1">
    <source>
        <dbReference type="ARBA" id="ARBA00023015"/>
    </source>
</evidence>
<evidence type="ECO:0000256" key="3">
    <source>
        <dbReference type="ARBA" id="ARBA00023163"/>
    </source>
</evidence>
<dbReference type="SUPFAM" id="SSF46785">
    <property type="entry name" value="Winged helix' DNA-binding domain"/>
    <property type="match status" value="1"/>
</dbReference>
<dbReference type="InterPro" id="IPR000485">
    <property type="entry name" value="AsnC-type_HTH_dom"/>
</dbReference>
<keyword evidence="2" id="KW-0238">DNA-binding</keyword>
<dbReference type="Gene3D" id="3.30.70.920">
    <property type="match status" value="1"/>
</dbReference>
<dbReference type="InterPro" id="IPR036388">
    <property type="entry name" value="WH-like_DNA-bd_sf"/>
</dbReference>
<dbReference type="AlphaFoldDB" id="A0A833PDX0"/>
<dbReference type="PANTHER" id="PTHR30154:SF34">
    <property type="entry name" value="TRANSCRIPTIONAL REGULATOR AZLB"/>
    <property type="match status" value="1"/>
</dbReference>